<accession>A0A5Q2TF66</accession>
<name>A0A5Q2TF66_9BACI</name>
<dbReference type="Proteomes" id="UP000339690">
    <property type="component" value="Chromosome"/>
</dbReference>
<keyword evidence="1" id="KW-0732">Signal</keyword>
<dbReference type="KEGG" id="grc:GI584_01665"/>
<evidence type="ECO:0000259" key="2">
    <source>
        <dbReference type="Pfam" id="PF24494"/>
    </source>
</evidence>
<dbReference type="Gene3D" id="3.90.210.10">
    <property type="entry name" value="Heat-Labile Enterotoxin, subunit A"/>
    <property type="match status" value="1"/>
</dbReference>
<feature type="signal peptide" evidence="1">
    <location>
        <begin position="1"/>
        <end position="22"/>
    </location>
</feature>
<reference evidence="3 4" key="1">
    <citation type="submission" date="2019-11" db="EMBL/GenBank/DDBJ databases">
        <title>Gracilibacillus salitolerans sp. nov., a moderate halophile isolated from a saline soil in northwest China.</title>
        <authorList>
            <person name="Gan L."/>
        </authorList>
    </citation>
    <scope>NUCLEOTIDE SEQUENCE [LARGE SCALE GENOMIC DNA]</scope>
    <source>
        <strain evidence="3 4">SCU50</strain>
    </source>
</reference>
<evidence type="ECO:0000313" key="4">
    <source>
        <dbReference type="Proteomes" id="UP000339690"/>
    </source>
</evidence>
<feature type="chain" id="PRO_5039589247" description="DUF7587 domain-containing protein" evidence="1">
    <location>
        <begin position="23"/>
        <end position="275"/>
    </location>
</feature>
<dbReference type="RefSeq" id="WP_153790012.1">
    <property type="nucleotide sequence ID" value="NZ_CP045915.1"/>
</dbReference>
<evidence type="ECO:0000313" key="3">
    <source>
        <dbReference type="EMBL" id="QGH32837.1"/>
    </source>
</evidence>
<dbReference type="InterPro" id="IPR056009">
    <property type="entry name" value="DUF7587"/>
</dbReference>
<organism evidence="3 4">
    <name type="scientific">Gracilibacillus salitolerans</name>
    <dbReference type="NCBI Taxonomy" id="2663022"/>
    <lineage>
        <taxon>Bacteria</taxon>
        <taxon>Bacillati</taxon>
        <taxon>Bacillota</taxon>
        <taxon>Bacilli</taxon>
        <taxon>Bacillales</taxon>
        <taxon>Bacillaceae</taxon>
        <taxon>Gracilibacillus</taxon>
    </lineage>
</organism>
<dbReference type="EMBL" id="CP045915">
    <property type="protein sequence ID" value="QGH32837.1"/>
    <property type="molecule type" value="Genomic_DNA"/>
</dbReference>
<dbReference type="Pfam" id="PF24494">
    <property type="entry name" value="DUF7587"/>
    <property type="match status" value="1"/>
</dbReference>
<proteinExistence type="predicted"/>
<gene>
    <name evidence="3" type="ORF">GI584_01665</name>
</gene>
<dbReference type="AlphaFoldDB" id="A0A5Q2TF66"/>
<evidence type="ECO:0000256" key="1">
    <source>
        <dbReference type="SAM" id="SignalP"/>
    </source>
</evidence>
<keyword evidence="4" id="KW-1185">Reference proteome</keyword>
<protein>
    <recommendedName>
        <fullName evidence="2">DUF7587 domain-containing protein</fullName>
    </recommendedName>
</protein>
<feature type="domain" description="DUF7587" evidence="2">
    <location>
        <begin position="158"/>
        <end position="264"/>
    </location>
</feature>
<sequence length="275" mass="30752">MKRIKYSYLLCFLMAIMLFPFLQPVQTAAEDTSFADITPVATVSTVEADEGFLEPITDWFGSIGENVEGAFKGIEETVTEIVSYIGDLVETVDEAISTFSSGNTSSDEVKKLQNKVNQADDILDDLGLKSNEHTVYRVLREDEDPDKGIFAKAPEREHITIAGHVNNGGKRTFKGSKYISTTKSFDVALENATKDIMDDGKSQDLRIVQIDLNKVTEKYYDLTDPAIQDKYLVNSKGEPWEKVRRYANKSQELLVEKSIPANAITLIGRPSEFMK</sequence>